<dbReference type="Proteomes" id="UP000032309">
    <property type="component" value="Unassembled WGS sequence"/>
</dbReference>
<evidence type="ECO:0000313" key="2">
    <source>
        <dbReference type="Proteomes" id="UP000032309"/>
    </source>
</evidence>
<sequence>MKLHTIQVHTYSGYKADERPLMFIFEGKIHKIKGILHQAYEEIPGKRRRRRYTIKTDEKLTFKLLYDENQDRWFLEE</sequence>
<keyword evidence="2" id="KW-1185">Reference proteome</keyword>
<protein>
    <submittedName>
        <fullName evidence="1">Hypothetical cytosolic protein</fullName>
    </submittedName>
</protein>
<dbReference type="RefSeq" id="WP_052561810.1">
    <property type="nucleotide sequence ID" value="NZ_BAFN01000001.1"/>
</dbReference>
<gene>
    <name evidence="1" type="ORF">BROSI_A0362</name>
</gene>
<accession>A0ABQ0JT08</accession>
<dbReference type="EMBL" id="BAFN01000001">
    <property type="protein sequence ID" value="GAN31858.1"/>
    <property type="molecule type" value="Genomic_DNA"/>
</dbReference>
<name>A0ABQ0JT08_9BACT</name>
<comment type="caution">
    <text evidence="1">The sequence shown here is derived from an EMBL/GenBank/DDBJ whole genome shotgun (WGS) entry which is preliminary data.</text>
</comment>
<proteinExistence type="predicted"/>
<evidence type="ECO:0000313" key="1">
    <source>
        <dbReference type="EMBL" id="GAN31858.1"/>
    </source>
</evidence>
<organism evidence="1 2">
    <name type="scientific">Candidatus Brocadia sinica JPN1</name>
    <dbReference type="NCBI Taxonomy" id="1197129"/>
    <lineage>
        <taxon>Bacteria</taxon>
        <taxon>Pseudomonadati</taxon>
        <taxon>Planctomycetota</taxon>
        <taxon>Candidatus Brocadiia</taxon>
        <taxon>Candidatus Brocadiales</taxon>
        <taxon>Candidatus Brocadiaceae</taxon>
        <taxon>Candidatus Brocadia</taxon>
    </lineage>
</organism>
<reference evidence="2" key="1">
    <citation type="journal article" date="2015" name="Genome Announc.">
        <title>Draft Genome Sequence of an Anaerobic Ammonium-Oxidizing Bacterium, "Candidatus Brocadia sinica".</title>
        <authorList>
            <person name="Oshiki M."/>
            <person name="Shinyako-Hata K."/>
            <person name="Satoh H."/>
            <person name="Okabe S."/>
        </authorList>
    </citation>
    <scope>NUCLEOTIDE SEQUENCE [LARGE SCALE GENOMIC DNA]</scope>
    <source>
        <strain evidence="2">JPN1</strain>
    </source>
</reference>